<name>A0AC59HK68_ENTFL</name>
<accession>A0AC59HK68</accession>
<sequence length="77" mass="8114">MGALAKNIGLSPEVMVMIFASGCGLINLITPTSGVVMGGLEISKVQYATWTKFMAKPMIVLGLINLIILIGAMLLFS</sequence>
<dbReference type="Proteomes" id="UP001317613">
    <property type="component" value="Chromosome"/>
</dbReference>
<protein>
    <submittedName>
        <fullName evidence="1">Uncharacterized protein</fullName>
    </submittedName>
</protein>
<gene>
    <name evidence="1" type="ORF">EfsSVR2332_02110</name>
</gene>
<organism evidence="1 2">
    <name type="scientific">Enterococcus faecalis</name>
    <name type="common">Streptococcus faecalis</name>
    <dbReference type="NCBI Taxonomy" id="1351"/>
    <lineage>
        <taxon>Bacteria</taxon>
        <taxon>Bacillati</taxon>
        <taxon>Bacillota</taxon>
        <taxon>Bacilli</taxon>
        <taxon>Lactobacillales</taxon>
        <taxon>Enterococcaceae</taxon>
        <taxon>Enterococcus</taxon>
    </lineage>
</organism>
<evidence type="ECO:0000313" key="2">
    <source>
        <dbReference type="Proteomes" id="UP001317613"/>
    </source>
</evidence>
<proteinExistence type="predicted"/>
<reference evidence="1" key="1">
    <citation type="submission" date="2022-08" db="EMBL/GenBank/DDBJ databases">
        <title>Molecular epidemiological analysis of five strains of VanD-type vancomycin-resistant Enterococcus faecalis.</title>
        <authorList>
            <person name="Mimura K."/>
            <person name="Hashimoto Y."/>
            <person name="Tomita H."/>
        </authorList>
    </citation>
    <scope>NUCLEOTIDE SEQUENCE</scope>
    <source>
        <strain evidence="1">SVR2332</strain>
    </source>
</reference>
<dbReference type="EMBL" id="AP026729">
    <property type="protein sequence ID" value="BDQ60133.1"/>
    <property type="molecule type" value="Genomic_DNA"/>
</dbReference>
<evidence type="ECO:0000313" key="1">
    <source>
        <dbReference type="EMBL" id="BDQ60133.1"/>
    </source>
</evidence>